<protein>
    <submittedName>
        <fullName evidence="1">3647_t:CDS:1</fullName>
    </submittedName>
</protein>
<comment type="caution">
    <text evidence="1">The sequence shown here is derived from an EMBL/GenBank/DDBJ whole genome shotgun (WGS) entry which is preliminary data.</text>
</comment>
<dbReference type="Proteomes" id="UP000789405">
    <property type="component" value="Unassembled WGS sequence"/>
</dbReference>
<organism evidence="1 2">
    <name type="scientific">Dentiscutata erythropus</name>
    <dbReference type="NCBI Taxonomy" id="1348616"/>
    <lineage>
        <taxon>Eukaryota</taxon>
        <taxon>Fungi</taxon>
        <taxon>Fungi incertae sedis</taxon>
        <taxon>Mucoromycota</taxon>
        <taxon>Glomeromycotina</taxon>
        <taxon>Glomeromycetes</taxon>
        <taxon>Diversisporales</taxon>
        <taxon>Gigasporaceae</taxon>
        <taxon>Dentiscutata</taxon>
    </lineage>
</organism>
<evidence type="ECO:0000313" key="1">
    <source>
        <dbReference type="EMBL" id="CAG8786278.1"/>
    </source>
</evidence>
<name>A0A9N9JPG5_9GLOM</name>
<sequence length="62" mass="7680">HENLFELTTEYYFDLDINFEYNEFVENTIYLVCNPTAKWELAELFVEDLEALFYFYQFENKT</sequence>
<dbReference type="AlphaFoldDB" id="A0A9N9JPG5"/>
<gene>
    <name evidence="1" type="ORF">DERYTH_LOCUS20470</name>
</gene>
<accession>A0A9N9JPG5</accession>
<dbReference type="EMBL" id="CAJVPY010024179">
    <property type="protein sequence ID" value="CAG8786278.1"/>
    <property type="molecule type" value="Genomic_DNA"/>
</dbReference>
<proteinExistence type="predicted"/>
<evidence type="ECO:0000313" key="2">
    <source>
        <dbReference type="Proteomes" id="UP000789405"/>
    </source>
</evidence>
<feature type="non-terminal residue" evidence="1">
    <location>
        <position position="1"/>
    </location>
</feature>
<keyword evidence="2" id="KW-1185">Reference proteome</keyword>
<reference evidence="1" key="1">
    <citation type="submission" date="2021-06" db="EMBL/GenBank/DDBJ databases">
        <authorList>
            <person name="Kallberg Y."/>
            <person name="Tangrot J."/>
            <person name="Rosling A."/>
        </authorList>
    </citation>
    <scope>NUCLEOTIDE SEQUENCE</scope>
    <source>
        <strain evidence="1">MA453B</strain>
    </source>
</reference>